<protein>
    <submittedName>
        <fullName evidence="2">AIG2 family protein</fullName>
    </submittedName>
</protein>
<dbReference type="InterPro" id="IPR009288">
    <property type="entry name" value="AIG2-like_dom"/>
</dbReference>
<dbReference type="InterPro" id="IPR013024">
    <property type="entry name" value="GGCT-like"/>
</dbReference>
<reference evidence="2" key="1">
    <citation type="submission" date="2016-03" db="EMBL/GenBank/DDBJ databases">
        <authorList>
            <person name="Ploux O."/>
        </authorList>
    </citation>
    <scope>NUCLEOTIDE SEQUENCE</scope>
    <source>
        <strain evidence="2">UC1</strain>
    </source>
</reference>
<gene>
    <name evidence="2" type="ORF">MIPYR_10184</name>
</gene>
<dbReference type="InterPro" id="IPR036568">
    <property type="entry name" value="GGCT-like_sf"/>
</dbReference>
<dbReference type="Pfam" id="PF06094">
    <property type="entry name" value="GGACT"/>
    <property type="match status" value="1"/>
</dbReference>
<dbReference type="SUPFAM" id="SSF110857">
    <property type="entry name" value="Gamma-glutamyl cyclotransferase-like"/>
    <property type="match status" value="1"/>
</dbReference>
<dbReference type="EMBL" id="FLQR01000001">
    <property type="protein sequence ID" value="SBS70003.1"/>
    <property type="molecule type" value="Genomic_DNA"/>
</dbReference>
<accession>A0A1Y5NUB5</accession>
<organism evidence="2">
    <name type="scientific">uncultured Microbacterium sp</name>
    <dbReference type="NCBI Taxonomy" id="191216"/>
    <lineage>
        <taxon>Bacteria</taxon>
        <taxon>Bacillati</taxon>
        <taxon>Actinomycetota</taxon>
        <taxon>Actinomycetes</taxon>
        <taxon>Micrococcales</taxon>
        <taxon>Microbacteriaceae</taxon>
        <taxon>Microbacterium</taxon>
        <taxon>environmental samples</taxon>
    </lineage>
</organism>
<sequence length="125" mass="14203">MTGSADYSEHMAAEPEELLFSYAELRDPQLQLDMFGRVLPAEPDTLPGYTVDYVEIDDIRFNDRTGRTVHPHLRPTGNTRDKVLGALLRLTPEEFVAADEFEVAMFRRVRVTLGSGREAWVYLTA</sequence>
<evidence type="ECO:0000259" key="1">
    <source>
        <dbReference type="Pfam" id="PF06094"/>
    </source>
</evidence>
<dbReference type="AlphaFoldDB" id="A0A1Y5NUB5"/>
<feature type="domain" description="Gamma-glutamylcyclotransferase AIG2-like" evidence="1">
    <location>
        <begin position="20"/>
        <end position="124"/>
    </location>
</feature>
<evidence type="ECO:0000313" key="2">
    <source>
        <dbReference type="EMBL" id="SBS70003.1"/>
    </source>
</evidence>
<name>A0A1Y5NUB5_9MICO</name>
<dbReference type="CDD" id="cd06661">
    <property type="entry name" value="GGCT_like"/>
    <property type="match status" value="1"/>
</dbReference>
<dbReference type="Gene3D" id="3.10.490.10">
    <property type="entry name" value="Gamma-glutamyl cyclotransferase-like"/>
    <property type="match status" value="1"/>
</dbReference>
<proteinExistence type="predicted"/>